<feature type="compositionally biased region" description="Pro residues" evidence="1">
    <location>
        <begin position="16"/>
        <end position="26"/>
    </location>
</feature>
<gene>
    <name evidence="3" type="ORF">BD410DRAFT_812755</name>
</gene>
<evidence type="ECO:0000313" key="3">
    <source>
        <dbReference type="EMBL" id="TDL27012.1"/>
    </source>
</evidence>
<name>A0A4Y7QIT1_9AGAM</name>
<feature type="domain" description="BBC1/AIM3 cysteine proteinase-fold" evidence="2">
    <location>
        <begin position="280"/>
        <end position="478"/>
    </location>
</feature>
<reference evidence="3 4" key="1">
    <citation type="submission" date="2018-06" db="EMBL/GenBank/DDBJ databases">
        <title>A transcriptomic atlas of mushroom development highlights an independent origin of complex multicellularity.</title>
        <authorList>
            <consortium name="DOE Joint Genome Institute"/>
            <person name="Krizsan K."/>
            <person name="Almasi E."/>
            <person name="Merenyi Z."/>
            <person name="Sahu N."/>
            <person name="Viragh M."/>
            <person name="Koszo T."/>
            <person name="Mondo S."/>
            <person name="Kiss B."/>
            <person name="Balint B."/>
            <person name="Kues U."/>
            <person name="Barry K."/>
            <person name="Hegedus J.C."/>
            <person name="Henrissat B."/>
            <person name="Johnson J."/>
            <person name="Lipzen A."/>
            <person name="Ohm R."/>
            <person name="Nagy I."/>
            <person name="Pangilinan J."/>
            <person name="Yan J."/>
            <person name="Xiong Y."/>
            <person name="Grigoriev I.V."/>
            <person name="Hibbett D.S."/>
            <person name="Nagy L.G."/>
        </authorList>
    </citation>
    <scope>NUCLEOTIDE SEQUENCE [LARGE SCALE GENOMIC DNA]</scope>
    <source>
        <strain evidence="3 4">SZMC22713</strain>
    </source>
</reference>
<proteinExistence type="predicted"/>
<feature type="region of interest" description="Disordered" evidence="1">
    <location>
        <begin position="115"/>
        <end position="187"/>
    </location>
</feature>
<keyword evidence="4" id="KW-1185">Reference proteome</keyword>
<dbReference type="OrthoDB" id="3357271at2759"/>
<dbReference type="EMBL" id="ML170160">
    <property type="protein sequence ID" value="TDL27012.1"/>
    <property type="molecule type" value="Genomic_DNA"/>
</dbReference>
<protein>
    <recommendedName>
        <fullName evidence="2">BBC1/AIM3 cysteine proteinase-fold domain-containing protein</fullName>
    </recommendedName>
</protein>
<feature type="compositionally biased region" description="Low complexity" evidence="1">
    <location>
        <begin position="27"/>
        <end position="46"/>
    </location>
</feature>
<feature type="region of interest" description="Disordered" evidence="1">
    <location>
        <begin position="1"/>
        <end position="85"/>
    </location>
</feature>
<dbReference type="STRING" id="50990.A0A4Y7QIT1"/>
<evidence type="ECO:0000313" key="4">
    <source>
        <dbReference type="Proteomes" id="UP000294933"/>
    </source>
</evidence>
<dbReference type="Pfam" id="PF25459">
    <property type="entry name" value="AIM3_BBC1_C"/>
    <property type="match status" value="1"/>
</dbReference>
<sequence length="495" mass="54519">MAQSKFITEDGRAPPAKSPPPPPPPLRSSHPSASSNSSLSTPKSPAFARSPPPIARASKPGVPSRTSDDIPTHAEEYHDETPDIDRIDWANLSPADKQMFFSWLDEFFSRFLGSPISSRSPNATGKNFQRSITDNTSRNPPPSRVSSSPQTKAPSVNIPTRGPPPPVASWSRPDLPTESNDNDFELSHPPSSTYGCSALDLAYYFHLDTPWDSAWYAGQPPLPPSLQGNTDIRWVGMFQTSAKEKTMYSGVLFADLSICWFRVDYPSSATERSNPAEAQRHAEYLPRPQPWPKERLIEAHETYGETIAAFAEGYVGSGEFCGRGECWDLANESLKYFEAYDYVPTPIVSISRTHGHLIFEGKAVGKGKQVGRWRGGDDRVRRGDIVEWRKVKINIVGAPRGSYALLGSPDHTAIITRDSEPTRIPVDGESLLPSELVQLEVVEQSVNSPPDKKTYDLAALEDGEMWIYRPVGMLEYLGVTLEAKPPGGVETLGIN</sequence>
<organism evidence="3 4">
    <name type="scientific">Rickenella mellea</name>
    <dbReference type="NCBI Taxonomy" id="50990"/>
    <lineage>
        <taxon>Eukaryota</taxon>
        <taxon>Fungi</taxon>
        <taxon>Dikarya</taxon>
        <taxon>Basidiomycota</taxon>
        <taxon>Agaricomycotina</taxon>
        <taxon>Agaricomycetes</taxon>
        <taxon>Hymenochaetales</taxon>
        <taxon>Rickenellaceae</taxon>
        <taxon>Rickenella</taxon>
    </lineage>
</organism>
<feature type="compositionally biased region" description="Basic and acidic residues" evidence="1">
    <location>
        <begin position="66"/>
        <end position="85"/>
    </location>
</feature>
<accession>A0A4Y7QIT1</accession>
<dbReference type="InterPro" id="IPR057402">
    <property type="entry name" value="AIM3_BBC1_C"/>
</dbReference>
<dbReference type="VEuPathDB" id="FungiDB:BD410DRAFT_812755"/>
<evidence type="ECO:0000256" key="1">
    <source>
        <dbReference type="SAM" id="MobiDB-lite"/>
    </source>
</evidence>
<dbReference type="Proteomes" id="UP000294933">
    <property type="component" value="Unassembled WGS sequence"/>
</dbReference>
<dbReference type="AlphaFoldDB" id="A0A4Y7QIT1"/>
<feature type="compositionally biased region" description="Polar residues" evidence="1">
    <location>
        <begin position="115"/>
        <end position="136"/>
    </location>
</feature>
<evidence type="ECO:0000259" key="2">
    <source>
        <dbReference type="Pfam" id="PF25459"/>
    </source>
</evidence>